<sequence length="62" mass="7028">MLLGDTYNRRTSNGNVCGTYDNPRCEQSTNLIYTHIIMLAKKKISKALEHLTTTISRNLINS</sequence>
<protein>
    <submittedName>
        <fullName evidence="1">Uncharacterized protein</fullName>
    </submittedName>
</protein>
<comment type="caution">
    <text evidence="1">The sequence shown here is derived from an EMBL/GenBank/DDBJ whole genome shotgun (WGS) entry which is preliminary data.</text>
</comment>
<evidence type="ECO:0000313" key="1">
    <source>
        <dbReference type="EMBL" id="KAH9415789.1"/>
    </source>
</evidence>
<dbReference type="Proteomes" id="UP000887458">
    <property type="component" value="Unassembled WGS sequence"/>
</dbReference>
<reference evidence="1 2" key="2">
    <citation type="journal article" date="2022" name="Mol. Biol. Evol.">
        <title>Comparative Genomics Reveals Insights into the Divergent Evolution of Astigmatic Mites and Household Pest Adaptations.</title>
        <authorList>
            <person name="Xiong Q."/>
            <person name="Wan A.T."/>
            <person name="Liu X."/>
            <person name="Fung C.S."/>
            <person name="Xiao X."/>
            <person name="Malainual N."/>
            <person name="Hou J."/>
            <person name="Wang L."/>
            <person name="Wang M."/>
            <person name="Yang K.Y."/>
            <person name="Cui Y."/>
            <person name="Leung E.L."/>
            <person name="Nong W."/>
            <person name="Shin S.K."/>
            <person name="Au S.W."/>
            <person name="Jeong K.Y."/>
            <person name="Chew F.T."/>
            <person name="Hui J.H."/>
            <person name="Leung T.F."/>
            <person name="Tungtrongchitr A."/>
            <person name="Zhong N."/>
            <person name="Liu Z."/>
            <person name="Tsui S.K."/>
        </authorList>
    </citation>
    <scope>NUCLEOTIDE SEQUENCE [LARGE SCALE GENOMIC DNA]</scope>
    <source>
        <strain evidence="1">Derp</strain>
    </source>
</reference>
<keyword evidence="2" id="KW-1185">Reference proteome</keyword>
<evidence type="ECO:0000313" key="2">
    <source>
        <dbReference type="Proteomes" id="UP000887458"/>
    </source>
</evidence>
<accession>A0ABQ8IZT1</accession>
<reference evidence="1 2" key="1">
    <citation type="journal article" date="2018" name="J. Allergy Clin. Immunol.">
        <title>High-quality assembly of Dermatophagoides pteronyssinus genome and transcriptome reveals a wide range of novel allergens.</title>
        <authorList>
            <person name="Liu X.Y."/>
            <person name="Yang K.Y."/>
            <person name="Wang M.Q."/>
            <person name="Kwok J.S."/>
            <person name="Zeng X."/>
            <person name="Yang Z."/>
            <person name="Xiao X.J."/>
            <person name="Lau C.P."/>
            <person name="Li Y."/>
            <person name="Huang Z.M."/>
            <person name="Ba J.G."/>
            <person name="Yim A.K."/>
            <person name="Ouyang C.Y."/>
            <person name="Ngai S.M."/>
            <person name="Chan T.F."/>
            <person name="Leung E.L."/>
            <person name="Liu L."/>
            <person name="Liu Z.G."/>
            <person name="Tsui S.K."/>
        </authorList>
    </citation>
    <scope>NUCLEOTIDE SEQUENCE [LARGE SCALE GENOMIC DNA]</scope>
    <source>
        <strain evidence="1">Derp</strain>
    </source>
</reference>
<proteinExistence type="predicted"/>
<organism evidence="1 2">
    <name type="scientific">Dermatophagoides pteronyssinus</name>
    <name type="common">European house dust mite</name>
    <dbReference type="NCBI Taxonomy" id="6956"/>
    <lineage>
        <taxon>Eukaryota</taxon>
        <taxon>Metazoa</taxon>
        <taxon>Ecdysozoa</taxon>
        <taxon>Arthropoda</taxon>
        <taxon>Chelicerata</taxon>
        <taxon>Arachnida</taxon>
        <taxon>Acari</taxon>
        <taxon>Acariformes</taxon>
        <taxon>Sarcoptiformes</taxon>
        <taxon>Astigmata</taxon>
        <taxon>Psoroptidia</taxon>
        <taxon>Analgoidea</taxon>
        <taxon>Pyroglyphidae</taxon>
        <taxon>Dermatophagoidinae</taxon>
        <taxon>Dermatophagoides</taxon>
    </lineage>
</organism>
<dbReference type="EMBL" id="NJHN03000095">
    <property type="protein sequence ID" value="KAH9415789.1"/>
    <property type="molecule type" value="Genomic_DNA"/>
</dbReference>
<gene>
    <name evidence="1" type="ORF">DERP_000280</name>
</gene>
<name>A0ABQ8IZT1_DERPT</name>